<evidence type="ECO:0000256" key="1">
    <source>
        <dbReference type="ARBA" id="ARBA00004236"/>
    </source>
</evidence>
<protein>
    <submittedName>
        <fullName evidence="6">Uncharacterized protein</fullName>
    </submittedName>
</protein>
<evidence type="ECO:0000313" key="7">
    <source>
        <dbReference type="Proteomes" id="UP001317532"/>
    </source>
</evidence>
<dbReference type="GO" id="GO:0044781">
    <property type="term" value="P:bacterial-type flagellum organization"/>
    <property type="evidence" value="ECO:0007669"/>
    <property type="project" value="InterPro"/>
</dbReference>
<sequence>MTSAVRLLHRRRLVASTGKRLVTVVESTFLAPNVTVHVMKVGDRYYLVGAGSAGLTRIDDVEGEVVEAYIRSQRMALAGQDEAVARLMQRFRKEP</sequence>
<evidence type="ECO:0000313" key="6">
    <source>
        <dbReference type="EMBL" id="BDE06035.1"/>
    </source>
</evidence>
<evidence type="ECO:0000256" key="5">
    <source>
        <dbReference type="ARBA" id="ARBA00023136"/>
    </source>
</evidence>
<dbReference type="Proteomes" id="UP001317532">
    <property type="component" value="Chromosome"/>
</dbReference>
<dbReference type="GO" id="GO:0016020">
    <property type="term" value="C:membrane"/>
    <property type="evidence" value="ECO:0007669"/>
    <property type="project" value="InterPro"/>
</dbReference>
<dbReference type="Pfam" id="PF04347">
    <property type="entry name" value="FliO"/>
    <property type="match status" value="1"/>
</dbReference>
<keyword evidence="4" id="KW-1133">Transmembrane helix</keyword>
<reference evidence="6 7" key="1">
    <citation type="journal article" date="2022" name="ISME Commun">
        <title>Vulcanimicrobium alpinus gen. nov. sp. nov., the first cultivated representative of the candidate phylum 'Eremiobacterota', is a metabolically versatile aerobic anoxygenic phototroph.</title>
        <authorList>
            <person name="Yabe S."/>
            <person name="Muto K."/>
            <person name="Abe K."/>
            <person name="Yokota A."/>
            <person name="Staudigel H."/>
            <person name="Tebo B.M."/>
        </authorList>
    </citation>
    <scope>NUCLEOTIDE SEQUENCE [LARGE SCALE GENOMIC DNA]</scope>
    <source>
        <strain evidence="6 7">WC8-2</strain>
    </source>
</reference>
<evidence type="ECO:0000256" key="3">
    <source>
        <dbReference type="ARBA" id="ARBA00022692"/>
    </source>
</evidence>
<dbReference type="KEGG" id="vab:WPS_13110"/>
<dbReference type="AlphaFoldDB" id="A0AAN1XV79"/>
<name>A0AAN1XV79_UNVUL</name>
<evidence type="ECO:0000256" key="2">
    <source>
        <dbReference type="ARBA" id="ARBA00022475"/>
    </source>
</evidence>
<keyword evidence="2" id="KW-1003">Cell membrane</keyword>
<evidence type="ECO:0000256" key="4">
    <source>
        <dbReference type="ARBA" id="ARBA00022989"/>
    </source>
</evidence>
<proteinExistence type="predicted"/>
<comment type="subcellular location">
    <subcellularLocation>
        <location evidence="1">Cell membrane</location>
    </subcellularLocation>
</comment>
<dbReference type="InterPro" id="IPR022781">
    <property type="entry name" value="Flagellar_biosynth_FliO"/>
</dbReference>
<gene>
    <name evidence="6" type="ORF">WPS_13110</name>
</gene>
<organism evidence="6 7">
    <name type="scientific">Vulcanimicrobium alpinum</name>
    <dbReference type="NCBI Taxonomy" id="3016050"/>
    <lineage>
        <taxon>Bacteria</taxon>
        <taxon>Bacillati</taxon>
        <taxon>Vulcanimicrobiota</taxon>
        <taxon>Vulcanimicrobiia</taxon>
        <taxon>Vulcanimicrobiales</taxon>
        <taxon>Vulcanimicrobiaceae</taxon>
        <taxon>Vulcanimicrobium</taxon>
    </lineage>
</organism>
<dbReference type="EMBL" id="AP025523">
    <property type="protein sequence ID" value="BDE06035.1"/>
    <property type="molecule type" value="Genomic_DNA"/>
</dbReference>
<dbReference type="RefSeq" id="WP_317997031.1">
    <property type="nucleotide sequence ID" value="NZ_AP025523.1"/>
</dbReference>
<keyword evidence="7" id="KW-1185">Reference proteome</keyword>
<keyword evidence="3" id="KW-0812">Transmembrane</keyword>
<keyword evidence="5" id="KW-0472">Membrane</keyword>
<accession>A0AAN1XV79</accession>